<reference evidence="8" key="1">
    <citation type="submission" date="2023-07" db="EMBL/GenBank/DDBJ databases">
        <title>Genomic Encyclopedia of Type Strains, Phase IV (KMG-IV): sequencing the most valuable type-strain genomes for metagenomic binning, comparative biology and taxonomic classification.</title>
        <authorList>
            <person name="Goeker M."/>
        </authorList>
    </citation>
    <scope>NUCLEOTIDE SEQUENCE</scope>
    <source>
        <strain evidence="8">DSM 24202</strain>
    </source>
</reference>
<dbReference type="InterPro" id="IPR029063">
    <property type="entry name" value="SAM-dependent_MTases_sf"/>
</dbReference>
<dbReference type="PANTHER" id="PTHR33841:SF1">
    <property type="entry name" value="DNA METHYLTRANSFERASE A"/>
    <property type="match status" value="1"/>
</dbReference>
<accession>A0AAE4AL85</accession>
<dbReference type="RefSeq" id="WP_307259159.1">
    <property type="nucleotide sequence ID" value="NZ_JAUSVL010000001.1"/>
</dbReference>
<gene>
    <name evidence="8" type="ORF">J3R75_000101</name>
</gene>
<sequence>MSENIIERYLSDIGGIHNTGAHVAETSFYPALERLLTDIGSTLTPKVRCVINLKNSGGGIPDGGLFTADQFRHHGSEQFVAGDFLKSQPPARGVIEAKAPHEDVNAVAATEQVRRYWEHYRVVLVTNFRAFVLIGSNPAGQPCMLEAFSLADSADEFWRLVGHPRKAAAEQSERLLEYLKRVLLCNAPLARPEDVAAILASYAHDARLRIQNTELPALQSLRDALEQALGLHFEGERGEHFFRSTLIQTLFYGVFSAWVLWARNRPAKIATLPGFQQALHDSSASYGAQAYFDWRTAQYLLRVPMLQGLFAQVAAPGPVGSLGLIEVLDWTAAALNRVDHHEFFKSFDEGHAVQYFYEPFLHAFDPVLRKELGVWYTPEEIVRYQVERVDAVLRSELGIADGLADPKVVVLDPCCGTGAYLRAVLRRIATTLQDKGGDALMANDLKRAAMNRVFGFEILPAPFVIAHLQLGLELETLGAPLGDHVGQPERVGVYLTNALTGWEPPKEKAKQIAFPGFDNERDAANKVKQEKPILVIIGNPPYNAYAGVSPEEENDLVQPYKDGLYTEWGIKKFNLDDLYIRFFRLAEKRVAEHGGRGVVSFISNFSYLGDPSFVVARRRFLDEFDAMWFDCLNGDSRETGKLTPDGNPDPSVFSTEWNREGIRVGTAIGLLVKRNREREQTTDTTIRFRHFWGTNKRGELLASLDADDFDGQYDVANPSKDNRWSFRPSDVADAYLVWPKLTDLCAEPPSNGPIERRANSLIVFPDEKDRLALVKDYLDSSVSNDDITRIASPFMTSSGEFNAEKARALLKGRPYNADNIVKYPFKPFDVRLAYLSSDIAPLFSRPSPTLLQQRFPGNKFFITRDTADKNPEGPPFFFAPLVCDYDCISGHARHFPLRLRSVPKTSGGGKFLPGMADEASNKITANLSPSARAYLSSLGYGDADGDPAVAELIWYHALAIGYSPAYLREHADGVRQDWPRIPLPHTREILAASAALGRQIAALLDTEAPAPGVTAGKIPEKLKTIAVFTRPDGKPVNLAAGDLDLSAGWGHAGKGGVTMPGKGKLHNNDDGTCDVFLNDVTCWQNIPTAVWEYCIGGYQVIKKWLSYREKTLLGRGLTIDEVRYVTDMARRIAALVDLHVSLDDNYRQTCTHVSPWQKN</sequence>
<dbReference type="PRINTS" id="PR00507">
    <property type="entry name" value="N12N6MTFRASE"/>
</dbReference>
<dbReference type="InterPro" id="IPR041635">
    <property type="entry name" value="Type_ISP_LLaBIII_C"/>
</dbReference>
<comment type="similarity">
    <text evidence="1">Belongs to the N(4)/N(6)-methyltransferase family.</text>
</comment>
<feature type="domain" description="Type ISP restriction-modification enzyme LLaBIII C-terminal specificity" evidence="7">
    <location>
        <begin position="812"/>
        <end position="1116"/>
    </location>
</feature>
<evidence type="ECO:0000256" key="5">
    <source>
        <dbReference type="ARBA" id="ARBA00047942"/>
    </source>
</evidence>
<dbReference type="EMBL" id="JAUSVL010000001">
    <property type="protein sequence ID" value="MDQ0287994.1"/>
    <property type="molecule type" value="Genomic_DNA"/>
</dbReference>
<evidence type="ECO:0000256" key="3">
    <source>
        <dbReference type="ARBA" id="ARBA00022603"/>
    </source>
</evidence>
<dbReference type="Proteomes" id="UP001238163">
    <property type="component" value="Unassembled WGS sequence"/>
</dbReference>
<evidence type="ECO:0000313" key="8">
    <source>
        <dbReference type="EMBL" id="MDQ0287994.1"/>
    </source>
</evidence>
<dbReference type="GO" id="GO:0009007">
    <property type="term" value="F:site-specific DNA-methyltransferase (adenine-specific) activity"/>
    <property type="evidence" value="ECO:0007669"/>
    <property type="project" value="UniProtKB-EC"/>
</dbReference>
<name>A0AAE4AL85_9BACT</name>
<dbReference type="AlphaFoldDB" id="A0AAE4AL85"/>
<evidence type="ECO:0000256" key="2">
    <source>
        <dbReference type="ARBA" id="ARBA00011900"/>
    </source>
</evidence>
<evidence type="ECO:0000256" key="4">
    <source>
        <dbReference type="ARBA" id="ARBA00022679"/>
    </source>
</evidence>
<dbReference type="GO" id="GO:0008170">
    <property type="term" value="F:N-methyltransferase activity"/>
    <property type="evidence" value="ECO:0007669"/>
    <property type="project" value="InterPro"/>
</dbReference>
<evidence type="ECO:0000259" key="6">
    <source>
        <dbReference type="Pfam" id="PF02384"/>
    </source>
</evidence>
<evidence type="ECO:0000259" key="7">
    <source>
        <dbReference type="Pfam" id="PF18135"/>
    </source>
</evidence>
<dbReference type="GO" id="GO:0032259">
    <property type="term" value="P:methylation"/>
    <property type="evidence" value="ECO:0007669"/>
    <property type="project" value="UniProtKB-KW"/>
</dbReference>
<evidence type="ECO:0000256" key="1">
    <source>
        <dbReference type="ARBA" id="ARBA00006594"/>
    </source>
</evidence>
<dbReference type="InterPro" id="IPR003356">
    <property type="entry name" value="DNA_methylase_A-5"/>
</dbReference>
<proteinExistence type="inferred from homology"/>
<dbReference type="EC" id="2.1.1.72" evidence="2"/>
<dbReference type="Pfam" id="PF18135">
    <property type="entry name" value="Type_ISP_C"/>
    <property type="match status" value="1"/>
</dbReference>
<protein>
    <recommendedName>
        <fullName evidence="2">site-specific DNA-methyltransferase (adenine-specific)</fullName>
        <ecNumber evidence="2">2.1.1.72</ecNumber>
    </recommendedName>
</protein>
<dbReference type="Pfam" id="PF02384">
    <property type="entry name" value="N6_Mtase"/>
    <property type="match status" value="1"/>
</dbReference>
<keyword evidence="9" id="KW-1185">Reference proteome</keyword>
<feature type="domain" description="DNA methylase adenine-specific" evidence="6">
    <location>
        <begin position="355"/>
        <end position="472"/>
    </location>
</feature>
<keyword evidence="4" id="KW-0808">Transferase</keyword>
<dbReference type="GO" id="GO:0003677">
    <property type="term" value="F:DNA binding"/>
    <property type="evidence" value="ECO:0007669"/>
    <property type="project" value="InterPro"/>
</dbReference>
<keyword evidence="3" id="KW-0489">Methyltransferase</keyword>
<evidence type="ECO:0000313" key="9">
    <source>
        <dbReference type="Proteomes" id="UP001238163"/>
    </source>
</evidence>
<dbReference type="PANTHER" id="PTHR33841">
    <property type="entry name" value="DNA METHYLTRANSFERASE YEEA-RELATED"/>
    <property type="match status" value="1"/>
</dbReference>
<dbReference type="SUPFAM" id="SSF53335">
    <property type="entry name" value="S-adenosyl-L-methionine-dependent methyltransferases"/>
    <property type="match status" value="1"/>
</dbReference>
<dbReference type="InterPro" id="IPR050953">
    <property type="entry name" value="N4_N6_ade-DNA_methylase"/>
</dbReference>
<organism evidence="8 9">
    <name type="scientific">Oligosphaera ethanolica</name>
    <dbReference type="NCBI Taxonomy" id="760260"/>
    <lineage>
        <taxon>Bacteria</taxon>
        <taxon>Pseudomonadati</taxon>
        <taxon>Lentisphaerota</taxon>
        <taxon>Oligosphaeria</taxon>
        <taxon>Oligosphaerales</taxon>
        <taxon>Oligosphaeraceae</taxon>
        <taxon>Oligosphaera</taxon>
    </lineage>
</organism>
<comment type="catalytic activity">
    <reaction evidence="5">
        <text>a 2'-deoxyadenosine in DNA + S-adenosyl-L-methionine = an N(6)-methyl-2'-deoxyadenosine in DNA + S-adenosyl-L-homocysteine + H(+)</text>
        <dbReference type="Rhea" id="RHEA:15197"/>
        <dbReference type="Rhea" id="RHEA-COMP:12418"/>
        <dbReference type="Rhea" id="RHEA-COMP:12419"/>
        <dbReference type="ChEBI" id="CHEBI:15378"/>
        <dbReference type="ChEBI" id="CHEBI:57856"/>
        <dbReference type="ChEBI" id="CHEBI:59789"/>
        <dbReference type="ChEBI" id="CHEBI:90615"/>
        <dbReference type="ChEBI" id="CHEBI:90616"/>
        <dbReference type="EC" id="2.1.1.72"/>
    </reaction>
</comment>
<comment type="caution">
    <text evidence="8">The sequence shown here is derived from an EMBL/GenBank/DDBJ whole genome shotgun (WGS) entry which is preliminary data.</text>
</comment>
<dbReference type="Gene3D" id="3.40.50.150">
    <property type="entry name" value="Vaccinia Virus protein VP39"/>
    <property type="match status" value="1"/>
</dbReference>